<dbReference type="EMBL" id="CAADFN010000065">
    <property type="protein sequence ID" value="VFK19951.1"/>
    <property type="molecule type" value="Genomic_DNA"/>
</dbReference>
<proteinExistence type="predicted"/>
<name>A0A450WSD9_9GAMM</name>
<evidence type="ECO:0000313" key="2">
    <source>
        <dbReference type="EMBL" id="VFK19951.1"/>
    </source>
</evidence>
<dbReference type="AlphaFoldDB" id="A0A450WSD9"/>
<organism evidence="2">
    <name type="scientific">Candidatus Kentrum sp. LFY</name>
    <dbReference type="NCBI Taxonomy" id="2126342"/>
    <lineage>
        <taxon>Bacteria</taxon>
        <taxon>Pseudomonadati</taxon>
        <taxon>Pseudomonadota</taxon>
        <taxon>Gammaproteobacteria</taxon>
        <taxon>Candidatus Kentrum</taxon>
    </lineage>
</organism>
<feature type="compositionally biased region" description="Basic and acidic residues" evidence="1">
    <location>
        <begin position="23"/>
        <end position="41"/>
    </location>
</feature>
<gene>
    <name evidence="2" type="ORF">BECKLFY1418C_GA0070996_106513</name>
</gene>
<protein>
    <submittedName>
        <fullName evidence="2">Uncharacterized protein</fullName>
    </submittedName>
</protein>
<feature type="region of interest" description="Disordered" evidence="1">
    <location>
        <begin position="22"/>
        <end position="41"/>
    </location>
</feature>
<sequence>MASLLEVDCVTARWGGEQLEANWRAKDDEPDSVECRGEPSC</sequence>
<accession>A0A450WSD9</accession>
<evidence type="ECO:0000256" key="1">
    <source>
        <dbReference type="SAM" id="MobiDB-lite"/>
    </source>
</evidence>
<reference evidence="2" key="1">
    <citation type="submission" date="2019-02" db="EMBL/GenBank/DDBJ databases">
        <authorList>
            <person name="Gruber-Vodicka R. H."/>
            <person name="Seah K. B. B."/>
        </authorList>
    </citation>
    <scope>NUCLEOTIDE SEQUENCE</scope>
    <source>
        <strain evidence="2">BECK_BY7</strain>
    </source>
</reference>